<dbReference type="eggNOG" id="COG1579">
    <property type="taxonomic scope" value="Bacteria"/>
</dbReference>
<dbReference type="OrthoDB" id="9795058at2"/>
<dbReference type="InterPro" id="IPR003743">
    <property type="entry name" value="Zf-RING_7"/>
</dbReference>
<dbReference type="InterPro" id="IPR052376">
    <property type="entry name" value="Oxidative_Scav/Glycosyltrans"/>
</dbReference>
<organism evidence="3 4">
    <name type="scientific">Galbibacter marinus</name>
    <dbReference type="NCBI Taxonomy" id="555500"/>
    <lineage>
        <taxon>Bacteria</taxon>
        <taxon>Pseudomonadati</taxon>
        <taxon>Bacteroidota</taxon>
        <taxon>Flavobacteriia</taxon>
        <taxon>Flavobacteriales</taxon>
        <taxon>Flavobacteriaceae</taxon>
        <taxon>Galbibacter</taxon>
    </lineage>
</organism>
<reference evidence="3 4" key="1">
    <citation type="journal article" date="2012" name="J. Bacteriol.">
        <title>Genome Sequence of Galbibacter marinum Type Strain ck-I2-15.</title>
        <authorList>
            <person name="Lai Q."/>
            <person name="Li C."/>
            <person name="Shao Z."/>
        </authorList>
    </citation>
    <scope>NUCLEOTIDE SEQUENCE [LARGE SCALE GENOMIC DNA]</scope>
    <source>
        <strain evidence="4">ck-I2-15</strain>
    </source>
</reference>
<dbReference type="PANTHER" id="PTHR39082:SF1">
    <property type="entry name" value="SCAVENGER RECEPTOR CLASS A MEMBER 3"/>
    <property type="match status" value="1"/>
</dbReference>
<feature type="coiled-coil region" evidence="1">
    <location>
        <begin position="40"/>
        <end position="178"/>
    </location>
</feature>
<evidence type="ECO:0000256" key="1">
    <source>
        <dbReference type="SAM" id="Coils"/>
    </source>
</evidence>
<dbReference type="STRING" id="555500.I215_04970"/>
<dbReference type="PANTHER" id="PTHR39082">
    <property type="entry name" value="PHOSPHOLIPASE C-BETA-2-RELATED"/>
    <property type="match status" value="1"/>
</dbReference>
<sequence length="259" mass="30072">MAKKTEVTVEEKLRTLYDLQLIDSRIDEIRNVRGELPLEVEDLEDEVEGLKTRLEKHNGNLVEITEEISNKKNLIEEAKSLIKKYGDQQKNVRNNREFNSLTKEVEFQELEIELAEKHIKEFKVQIEQKKEVIAQTKERLSERENHLKHKKGELDDILKETEKEEKALIDKSLEYENLIEARLLSAYKRIRANVKNGLAIVPIERGASGGSFFTIPPQVQMEIASRKKIITDEHSGRILVDPALAEEEKQRMEDMFAAI</sequence>
<dbReference type="Proteomes" id="UP000007364">
    <property type="component" value="Unassembled WGS sequence"/>
</dbReference>
<evidence type="ECO:0000259" key="2">
    <source>
        <dbReference type="Pfam" id="PF02591"/>
    </source>
</evidence>
<dbReference type="RefSeq" id="WP_008990866.1">
    <property type="nucleotide sequence ID" value="NZ_AMSG01000004.1"/>
</dbReference>
<protein>
    <recommendedName>
        <fullName evidence="2">C4-type zinc ribbon domain-containing protein</fullName>
    </recommendedName>
</protein>
<accession>K2Q4W8</accession>
<evidence type="ECO:0000313" key="4">
    <source>
        <dbReference type="Proteomes" id="UP000007364"/>
    </source>
</evidence>
<dbReference type="AlphaFoldDB" id="K2Q4W8"/>
<dbReference type="EMBL" id="AMSG01000004">
    <property type="protein sequence ID" value="EKF55876.1"/>
    <property type="molecule type" value="Genomic_DNA"/>
</dbReference>
<gene>
    <name evidence="3" type="ORF">I215_04970</name>
</gene>
<dbReference type="Gene3D" id="1.10.287.1490">
    <property type="match status" value="1"/>
</dbReference>
<dbReference type="PATRIC" id="fig|555500.3.peg.1028"/>
<evidence type="ECO:0000313" key="3">
    <source>
        <dbReference type="EMBL" id="EKF55876.1"/>
    </source>
</evidence>
<keyword evidence="1" id="KW-0175">Coiled coil</keyword>
<comment type="caution">
    <text evidence="3">The sequence shown here is derived from an EMBL/GenBank/DDBJ whole genome shotgun (WGS) entry which is preliminary data.</text>
</comment>
<name>K2Q4W8_9FLAO</name>
<keyword evidence="4" id="KW-1185">Reference proteome</keyword>
<proteinExistence type="predicted"/>
<feature type="domain" description="C4-type zinc ribbon" evidence="2">
    <location>
        <begin position="208"/>
        <end position="239"/>
    </location>
</feature>
<dbReference type="Pfam" id="PF02591">
    <property type="entry name" value="Zn_ribbon_9"/>
    <property type="match status" value="1"/>
</dbReference>